<evidence type="ECO:0000256" key="12">
    <source>
        <dbReference type="ARBA" id="ARBA00023315"/>
    </source>
</evidence>
<dbReference type="Gene3D" id="3.30.60.60">
    <property type="entry name" value="N-acetyl transferase-like"/>
    <property type="match status" value="1"/>
</dbReference>
<dbReference type="Gene3D" id="3.40.630.30">
    <property type="match status" value="1"/>
</dbReference>
<comment type="similarity">
    <text evidence="2">Belongs to the MYST (SAS/MOZ) family.</text>
</comment>
<dbReference type="GO" id="GO:0006355">
    <property type="term" value="P:regulation of DNA-templated transcription"/>
    <property type="evidence" value="ECO:0007669"/>
    <property type="project" value="InterPro"/>
</dbReference>
<keyword evidence="9" id="KW-0805">Transcription regulation</keyword>
<dbReference type="GeneID" id="77728885"/>
<dbReference type="GO" id="GO:0005634">
    <property type="term" value="C:nucleus"/>
    <property type="evidence" value="ECO:0007669"/>
    <property type="project" value="UniProtKB-SubCell"/>
</dbReference>
<dbReference type="Proteomes" id="UP001164286">
    <property type="component" value="Unassembled WGS sequence"/>
</dbReference>
<feature type="region of interest" description="Disordered" evidence="14">
    <location>
        <begin position="170"/>
        <end position="214"/>
    </location>
</feature>
<dbReference type="InterPro" id="IPR036388">
    <property type="entry name" value="WH-like_DNA-bd_sf"/>
</dbReference>
<evidence type="ECO:0000256" key="14">
    <source>
        <dbReference type="SAM" id="MobiDB-lite"/>
    </source>
</evidence>
<keyword evidence="11" id="KW-0539">Nucleus</keyword>
<sequence>MGHAAPVALGMPSQPRPLYTSATYLVHRPGSIPRPALVLNVRKGRHGGQEAYISFKGQDKRLDTWVPETEIGEQVIEEAVAGPSSLPMKSPGGSKRRKLAKPLSSPARASSFSADGARPATRSDREASVLPSPDREHAAMTRVRNFEDARFGEYLIRTWYYSPYPLPPEEVPATSTHQPPHRPLSGAAARKGKAPASAAEVASQEIKGKNQAPSRSIGDLLHGGVGKGGVGARGRLWVCDLCFKYMRSRAAWEKHSSGCQQFLPPGRRVYQRGSFTIWEVDGAAATLYCQNLSLFGKLFIDHKSVFFHVENFLFYIICDASTSYRDQPMAFFSKEKLSFDDYNLACIVTFPPYQGSGFGKLLIEFSYYLTKHPATRPISLSPGTPERPLSDLGLKGYLAYWSSTILRYLRQALAAAPKLEAAGEGKGAVHGAAAVEKRGRSTRRRPSTAVEGVLIDIAGHSMLKHDIPRHKGQYSLILTLSALAAACHLRVDDTAFALAELGLLRRRRAVTVPAPSKRIRTGGDDDKEQEYRVDAGDGSSGGVPKEAGDGESLGEWEDVEVVIRREEVERLCGVWGVRECPMLDTEFVLL</sequence>
<evidence type="ECO:0000256" key="2">
    <source>
        <dbReference type="ARBA" id="ARBA00010107"/>
    </source>
</evidence>
<protein>
    <recommendedName>
        <fullName evidence="3">histone acetyltransferase</fullName>
        <ecNumber evidence="3">2.3.1.48</ecNumber>
    </recommendedName>
</protein>
<evidence type="ECO:0000313" key="16">
    <source>
        <dbReference type="EMBL" id="KAI9634633.1"/>
    </source>
</evidence>
<keyword evidence="10" id="KW-0804">Transcription</keyword>
<dbReference type="PANTHER" id="PTHR10615:SF219">
    <property type="entry name" value="HISTONE ACETYLTRANSFERASE KAT5"/>
    <property type="match status" value="1"/>
</dbReference>
<evidence type="ECO:0000256" key="5">
    <source>
        <dbReference type="ARBA" id="ARBA00022723"/>
    </source>
</evidence>
<organism evidence="16 17">
    <name type="scientific">Dioszegia hungarica</name>
    <dbReference type="NCBI Taxonomy" id="4972"/>
    <lineage>
        <taxon>Eukaryota</taxon>
        <taxon>Fungi</taxon>
        <taxon>Dikarya</taxon>
        <taxon>Basidiomycota</taxon>
        <taxon>Agaricomycotina</taxon>
        <taxon>Tremellomycetes</taxon>
        <taxon>Tremellales</taxon>
        <taxon>Bulleribasidiaceae</taxon>
        <taxon>Dioszegia</taxon>
    </lineage>
</organism>
<dbReference type="GO" id="GO:0035267">
    <property type="term" value="C:NuA4 histone acetyltransferase complex"/>
    <property type="evidence" value="ECO:0007669"/>
    <property type="project" value="TreeGrafter"/>
</dbReference>
<feature type="region of interest" description="Disordered" evidence="14">
    <location>
        <begin position="515"/>
        <end position="551"/>
    </location>
</feature>
<dbReference type="SUPFAM" id="SSF55729">
    <property type="entry name" value="Acyl-CoA N-acyltransferases (Nat)"/>
    <property type="match status" value="1"/>
</dbReference>
<comment type="subcellular location">
    <subcellularLocation>
        <location evidence="1">Nucleus</location>
    </subcellularLocation>
</comment>
<dbReference type="FunFam" id="3.40.630.30:FF:000156">
    <property type="entry name" value="Histone acetyltransferase"/>
    <property type="match status" value="1"/>
</dbReference>
<dbReference type="AlphaFoldDB" id="A0AA38LTE6"/>
<proteinExistence type="inferred from homology"/>
<feature type="active site" description="Proton donor/acceptor" evidence="13">
    <location>
        <position position="386"/>
    </location>
</feature>
<name>A0AA38LTE6_9TREE</name>
<dbReference type="InterPro" id="IPR002717">
    <property type="entry name" value="HAT_MYST-type"/>
</dbReference>
<keyword evidence="12" id="KW-0012">Acyltransferase</keyword>
<feature type="region of interest" description="Disordered" evidence="14">
    <location>
        <begin position="82"/>
        <end position="136"/>
    </location>
</feature>
<dbReference type="InterPro" id="IPR016197">
    <property type="entry name" value="Chromo-like_dom_sf"/>
</dbReference>
<comment type="caution">
    <text evidence="16">The sequence shown here is derived from an EMBL/GenBank/DDBJ whole genome shotgun (WGS) entry which is preliminary data.</text>
</comment>
<keyword evidence="7" id="KW-0862">Zinc</keyword>
<evidence type="ECO:0000256" key="9">
    <source>
        <dbReference type="ARBA" id="ARBA00023015"/>
    </source>
</evidence>
<dbReference type="Pfam" id="PF11717">
    <property type="entry name" value="Tudor-knot"/>
    <property type="match status" value="1"/>
</dbReference>
<dbReference type="InterPro" id="IPR016181">
    <property type="entry name" value="Acyl_CoA_acyltransferase"/>
</dbReference>
<evidence type="ECO:0000256" key="7">
    <source>
        <dbReference type="ARBA" id="ARBA00022833"/>
    </source>
</evidence>
<dbReference type="Gene3D" id="1.10.10.10">
    <property type="entry name" value="Winged helix-like DNA-binding domain superfamily/Winged helix DNA-binding domain"/>
    <property type="match status" value="1"/>
</dbReference>
<keyword evidence="4" id="KW-0808">Transferase</keyword>
<keyword evidence="5" id="KW-0479">Metal-binding</keyword>
<evidence type="ECO:0000256" key="6">
    <source>
        <dbReference type="ARBA" id="ARBA00022771"/>
    </source>
</evidence>
<evidence type="ECO:0000256" key="4">
    <source>
        <dbReference type="ARBA" id="ARBA00022679"/>
    </source>
</evidence>
<reference evidence="16" key="1">
    <citation type="journal article" date="2022" name="G3 (Bethesda)">
        <title>High quality genome of the basidiomycete yeast Dioszegia hungarica PDD-24b-2 isolated from cloud water.</title>
        <authorList>
            <person name="Jarrige D."/>
            <person name="Haridas S."/>
            <person name="Bleykasten-Grosshans C."/>
            <person name="Joly M."/>
            <person name="Nadalig T."/>
            <person name="Sancelme M."/>
            <person name="Vuilleumier S."/>
            <person name="Grigoriev I.V."/>
            <person name="Amato P."/>
            <person name="Bringel F."/>
        </authorList>
    </citation>
    <scope>NUCLEOTIDE SEQUENCE</scope>
    <source>
        <strain evidence="16">PDD-24b-2</strain>
    </source>
</reference>
<dbReference type="PANTHER" id="PTHR10615">
    <property type="entry name" value="HISTONE ACETYLTRANSFERASE"/>
    <property type="match status" value="1"/>
</dbReference>
<evidence type="ECO:0000256" key="3">
    <source>
        <dbReference type="ARBA" id="ARBA00013184"/>
    </source>
</evidence>
<dbReference type="Gene3D" id="2.30.30.140">
    <property type="match status" value="1"/>
</dbReference>
<dbReference type="InterPro" id="IPR050603">
    <property type="entry name" value="MYST_HAT"/>
</dbReference>
<feature type="compositionally biased region" description="Basic and acidic residues" evidence="14">
    <location>
        <begin position="521"/>
        <end position="535"/>
    </location>
</feature>
<dbReference type="SUPFAM" id="SSF54160">
    <property type="entry name" value="Chromo domain-like"/>
    <property type="match status" value="1"/>
</dbReference>
<dbReference type="RefSeq" id="XP_052944410.1">
    <property type="nucleotide sequence ID" value="XM_053089680.1"/>
</dbReference>
<evidence type="ECO:0000256" key="8">
    <source>
        <dbReference type="ARBA" id="ARBA00022990"/>
    </source>
</evidence>
<dbReference type="EMBL" id="JAKWFO010000006">
    <property type="protein sequence ID" value="KAI9634633.1"/>
    <property type="molecule type" value="Genomic_DNA"/>
</dbReference>
<accession>A0AA38LTE6</accession>
<feature type="compositionally biased region" description="Low complexity" evidence="14">
    <location>
        <begin position="185"/>
        <end position="199"/>
    </location>
</feature>
<dbReference type="PROSITE" id="PS51726">
    <property type="entry name" value="MYST_HAT"/>
    <property type="match status" value="1"/>
</dbReference>
<dbReference type="GO" id="GO:0046972">
    <property type="term" value="F:histone H4K16 acetyltransferase activity"/>
    <property type="evidence" value="ECO:0007669"/>
    <property type="project" value="TreeGrafter"/>
</dbReference>
<evidence type="ECO:0000256" key="10">
    <source>
        <dbReference type="ARBA" id="ARBA00023163"/>
    </source>
</evidence>
<gene>
    <name evidence="16" type="ORF">MKK02DRAFT_37513</name>
</gene>
<evidence type="ECO:0000256" key="11">
    <source>
        <dbReference type="ARBA" id="ARBA00023242"/>
    </source>
</evidence>
<keyword evidence="8" id="KW-0007">Acetylation</keyword>
<evidence type="ECO:0000259" key="15">
    <source>
        <dbReference type="PROSITE" id="PS51726"/>
    </source>
</evidence>
<dbReference type="InterPro" id="IPR025995">
    <property type="entry name" value="Tudor-knot"/>
</dbReference>
<feature type="compositionally biased region" description="Basic and acidic residues" evidence="14">
    <location>
        <begin position="121"/>
        <end position="136"/>
    </location>
</feature>
<dbReference type="EC" id="2.3.1.48" evidence="3"/>
<dbReference type="GO" id="GO:0008270">
    <property type="term" value="F:zinc ion binding"/>
    <property type="evidence" value="ECO:0007669"/>
    <property type="project" value="UniProtKB-KW"/>
</dbReference>
<evidence type="ECO:0000256" key="1">
    <source>
        <dbReference type="ARBA" id="ARBA00004123"/>
    </source>
</evidence>
<evidence type="ECO:0000256" key="13">
    <source>
        <dbReference type="PIRSR" id="PIRSR602717-51"/>
    </source>
</evidence>
<keyword evidence="17" id="KW-1185">Reference proteome</keyword>
<keyword evidence="6" id="KW-0863">Zinc-finger</keyword>
<dbReference type="Pfam" id="PF01853">
    <property type="entry name" value="MOZ_SAS"/>
    <property type="match status" value="1"/>
</dbReference>
<evidence type="ECO:0000313" key="17">
    <source>
        <dbReference type="Proteomes" id="UP001164286"/>
    </source>
</evidence>
<feature type="domain" description="MYST-type HAT" evidence="15">
    <location>
        <begin position="141"/>
        <end position="544"/>
    </location>
</feature>